<dbReference type="Pfam" id="PF00724">
    <property type="entry name" value="Oxidored_FMN"/>
    <property type="match status" value="1"/>
</dbReference>
<comment type="similarity">
    <text evidence="7">Belongs to the NADH:flavin oxidoreductase/NADH oxidase family. NamA subfamily.</text>
</comment>
<name>A0A0E0UZG9_LISMM</name>
<dbReference type="PATRIC" id="fig|1030009.3.peg.2503"/>
<feature type="binding site" evidence="7">
    <location>
        <position position="27"/>
    </location>
    <ligand>
        <name>substrate</name>
    </ligand>
</feature>
<dbReference type="GO" id="GO:0009636">
    <property type="term" value="P:response to toxic substance"/>
    <property type="evidence" value="ECO:0007669"/>
    <property type="project" value="UniProtKB-KW"/>
</dbReference>
<dbReference type="NCBIfam" id="NF010047">
    <property type="entry name" value="PRK13523.1"/>
    <property type="match status" value="1"/>
</dbReference>
<protein>
    <recommendedName>
        <fullName evidence="7">NADPH dehydrogenase</fullName>
        <ecNumber evidence="7">1.6.99.1</ecNumber>
    </recommendedName>
</protein>
<organism evidence="9 10">
    <name type="scientific">Listeria monocytogenes serotype 4a (strain M7)</name>
    <dbReference type="NCBI Taxonomy" id="1030009"/>
    <lineage>
        <taxon>Bacteria</taxon>
        <taxon>Bacillati</taxon>
        <taxon>Bacillota</taxon>
        <taxon>Bacilli</taxon>
        <taxon>Bacillales</taxon>
        <taxon>Listeriaceae</taxon>
        <taxon>Listeria</taxon>
    </lineage>
</organism>
<proteinExistence type="inferred from homology"/>
<evidence type="ECO:0000256" key="6">
    <source>
        <dbReference type="ARBA" id="ARBA00023002"/>
    </source>
</evidence>
<feature type="domain" description="NADH:flavin oxidoreductase/NADH oxidase N-terminal" evidence="8">
    <location>
        <begin position="3"/>
        <end position="323"/>
    </location>
</feature>
<evidence type="ECO:0000313" key="9">
    <source>
        <dbReference type="EMBL" id="AEH93518.1"/>
    </source>
</evidence>
<dbReference type="InterPro" id="IPR044152">
    <property type="entry name" value="YqjM-like"/>
</dbReference>
<gene>
    <name evidence="7 9" type="primary">namA</name>
    <name evidence="9" type="ordered locus">LMM7_2513</name>
</gene>
<sequence length="338" mass="37060">MSKLFSEYKLKDVTLKNRIVMSPMCMYSVENKDGIATDFHFAHYVSRAAGGTGLVILEATAVQEVGRISEFDLGLWNDEQVPALKRLVDGLHYHGAKAGIQLAHAGRKAVLPGEIVAPSAIPFDEKSAKPVELTKEAIKEVVADFKRAAYRAKEAGFDVIEIHAAHGYLIHQFLSPITNRREDNYGGPAGNRYKILSDIIKAVKEVWDGPIIVRVSATDYAHGGLQLEDHIPFAKWMKADGVELIDVSTGGLVNVAPPVFPGYQVPFADEIRRGAGIATGALGLITRGEQAEEILCNERADLIIVGRELLRNPYFAKDAAEQLGETIEGPKQYSRAWK</sequence>
<feature type="binding site" evidence="7">
    <location>
        <position position="59"/>
    </location>
    <ligand>
        <name>FMN</name>
        <dbReference type="ChEBI" id="CHEBI:58210"/>
    </ligand>
</feature>
<feature type="binding site" evidence="7">
    <location>
        <begin position="306"/>
        <end position="307"/>
    </location>
    <ligand>
        <name>FMN</name>
        <dbReference type="ChEBI" id="CHEBI:58210"/>
    </ligand>
</feature>
<dbReference type="SMR" id="A0A0E0UZG9"/>
<feature type="binding site" evidence="7">
    <location>
        <position position="101"/>
    </location>
    <ligand>
        <name>FMN</name>
        <dbReference type="ChEBI" id="CHEBI:58210"/>
    </ligand>
</feature>
<keyword evidence="5 7" id="KW-0521">NADP</keyword>
<dbReference type="EMBL" id="CP002816">
    <property type="protein sequence ID" value="AEH93518.1"/>
    <property type="molecule type" value="Genomic_DNA"/>
</dbReference>
<dbReference type="SUPFAM" id="SSF51395">
    <property type="entry name" value="FMN-linked oxidoreductases"/>
    <property type="match status" value="1"/>
</dbReference>
<evidence type="ECO:0000259" key="8">
    <source>
        <dbReference type="Pfam" id="PF00724"/>
    </source>
</evidence>
<dbReference type="EC" id="1.6.99.1" evidence="7"/>
<dbReference type="KEGG" id="lmq:LMM7_2513"/>
<evidence type="ECO:0000256" key="5">
    <source>
        <dbReference type="ARBA" id="ARBA00022857"/>
    </source>
</evidence>
<evidence type="ECO:0000256" key="1">
    <source>
        <dbReference type="ARBA" id="ARBA00001917"/>
    </source>
</evidence>
<dbReference type="Proteomes" id="UP000000486">
    <property type="component" value="Chromosome"/>
</dbReference>
<evidence type="ECO:0000256" key="3">
    <source>
        <dbReference type="ARBA" id="ARBA00022630"/>
    </source>
</evidence>
<keyword evidence="6 7" id="KW-0560">Oxidoreductase</keyword>
<dbReference type="GO" id="GO:0003959">
    <property type="term" value="F:NADPH dehydrogenase activity"/>
    <property type="evidence" value="ECO:0007669"/>
    <property type="project" value="UniProtKB-UniRule"/>
</dbReference>
<dbReference type="InterPro" id="IPR001155">
    <property type="entry name" value="OxRdtase_FMN_N"/>
</dbReference>
<keyword evidence="4 7" id="KW-0288">FMN</keyword>
<dbReference type="HAMAP" id="MF_01614">
    <property type="entry name" value="NamA"/>
    <property type="match status" value="1"/>
</dbReference>
<dbReference type="Gene3D" id="3.20.20.70">
    <property type="entry name" value="Aldolase class I"/>
    <property type="match status" value="1"/>
</dbReference>
<dbReference type="InterPro" id="IPR013785">
    <property type="entry name" value="Aldolase_TIM"/>
</dbReference>
<keyword evidence="2 7" id="KW-0216">Detoxification</keyword>
<dbReference type="GO" id="GO:0010181">
    <property type="term" value="F:FMN binding"/>
    <property type="evidence" value="ECO:0007669"/>
    <property type="project" value="UniProtKB-UniRule"/>
</dbReference>
<reference evidence="9 10" key="1">
    <citation type="journal article" date="2011" name="J. Bacteriol.">
        <title>Genome sequence of the nonpathogenic Listeria monocytogenes serovar 4a strain M7.</title>
        <authorList>
            <person name="Chen J."/>
            <person name="Xia Y."/>
            <person name="Cheng C."/>
            <person name="Fang C."/>
            <person name="Shan Y."/>
            <person name="Jin G."/>
            <person name="Fang W."/>
        </authorList>
    </citation>
    <scope>NUCLEOTIDE SEQUENCE [LARGE SCALE GENOMIC DNA]</scope>
    <source>
        <strain evidence="9 10">M7</strain>
    </source>
</reference>
<comment type="catalytic activity">
    <reaction evidence="7">
        <text>A + NADPH + H(+) = AH2 + NADP(+)</text>
        <dbReference type="Rhea" id="RHEA:13149"/>
        <dbReference type="ChEBI" id="CHEBI:13193"/>
        <dbReference type="ChEBI" id="CHEBI:15378"/>
        <dbReference type="ChEBI" id="CHEBI:17499"/>
        <dbReference type="ChEBI" id="CHEBI:57783"/>
        <dbReference type="ChEBI" id="CHEBI:58349"/>
        <dbReference type="EC" id="1.6.99.1"/>
    </reaction>
</comment>
<feature type="binding site" evidence="7">
    <location>
        <position position="214"/>
    </location>
    <ligand>
        <name>FMN</name>
        <dbReference type="ChEBI" id="CHEBI:58210"/>
    </ligand>
</feature>
<evidence type="ECO:0000256" key="7">
    <source>
        <dbReference type="HAMAP-Rule" id="MF_01614"/>
    </source>
</evidence>
<dbReference type="CDD" id="cd02932">
    <property type="entry name" value="OYE_YqiM_FMN"/>
    <property type="match status" value="1"/>
</dbReference>
<evidence type="ECO:0000256" key="4">
    <source>
        <dbReference type="ARBA" id="ARBA00022643"/>
    </source>
</evidence>
<dbReference type="PANTHER" id="PTHR43303:SF4">
    <property type="entry name" value="NADPH DEHYDROGENASE C23G7.10C-RELATED"/>
    <property type="match status" value="1"/>
</dbReference>
<accession>A0A0E0UZG9</accession>
<comment type="cofactor">
    <cofactor evidence="1 7">
        <name>FMN</name>
        <dbReference type="ChEBI" id="CHEBI:58210"/>
    </cofactor>
</comment>
<dbReference type="FunFam" id="3.20.20.70:FF:000299">
    <property type="entry name" value="NADPH dehydrogenase"/>
    <property type="match status" value="1"/>
</dbReference>
<dbReference type="AlphaFoldDB" id="A0A0E0UZG9"/>
<dbReference type="InterPro" id="IPR023663">
    <property type="entry name" value="NADPH_DH_bac"/>
</dbReference>
<evidence type="ECO:0000313" key="10">
    <source>
        <dbReference type="Proteomes" id="UP000000486"/>
    </source>
</evidence>
<evidence type="ECO:0000256" key="2">
    <source>
        <dbReference type="ARBA" id="ARBA00022575"/>
    </source>
</evidence>
<dbReference type="RefSeq" id="WP_012580772.1">
    <property type="nucleotide sequence ID" value="NC_017537.1"/>
</dbReference>
<dbReference type="GO" id="GO:0050661">
    <property type="term" value="F:NADP binding"/>
    <property type="evidence" value="ECO:0007669"/>
    <property type="project" value="UniProtKB-UniRule"/>
</dbReference>
<comment type="subunit">
    <text evidence="7">Homotetramer.</text>
</comment>
<feature type="binding site" evidence="7">
    <location>
        <begin position="22"/>
        <end position="25"/>
    </location>
    <ligand>
        <name>FMN</name>
        <dbReference type="ChEBI" id="CHEBI:58210"/>
    </ligand>
</feature>
<comment type="function">
    <text evidence="7">Catalyzes the reduction of the double bond of an array of alpha,beta-unsaturated aldehydes and ketones. It also reduces the nitro group of nitroester and nitroaromatic compounds. It could have a role in detoxification processes.</text>
</comment>
<dbReference type="HOGENOM" id="CLU_012153_2_1_9"/>
<keyword evidence="3 7" id="KW-0285">Flavoprotein</keyword>
<feature type="binding site" evidence="7">
    <location>
        <begin position="163"/>
        <end position="166"/>
    </location>
    <ligand>
        <name>substrate</name>
    </ligand>
</feature>
<dbReference type="PANTHER" id="PTHR43303">
    <property type="entry name" value="NADPH DEHYDROGENASE C23G7.10C-RELATED"/>
    <property type="match status" value="1"/>
</dbReference>